<name>K4AHU3_SETIT</name>
<dbReference type="EMBL" id="AGNK02006124">
    <property type="status" value="NOT_ANNOTATED_CDS"/>
    <property type="molecule type" value="Genomic_DNA"/>
</dbReference>
<evidence type="ECO:0000313" key="2">
    <source>
        <dbReference type="Proteomes" id="UP000004995"/>
    </source>
</evidence>
<dbReference type="Gramene" id="KQK92472">
    <property type="protein sequence ID" value="KQK92472"/>
    <property type="gene ID" value="SETIT_038450mg"/>
</dbReference>
<dbReference type="InParanoid" id="K4AHU3"/>
<dbReference type="EnsemblPlants" id="KQK92472">
    <property type="protein sequence ID" value="KQK92472"/>
    <property type="gene ID" value="SETIT_038450mg"/>
</dbReference>
<organism evidence="1 2">
    <name type="scientific">Setaria italica</name>
    <name type="common">Foxtail millet</name>
    <name type="synonym">Panicum italicum</name>
    <dbReference type="NCBI Taxonomy" id="4555"/>
    <lineage>
        <taxon>Eukaryota</taxon>
        <taxon>Viridiplantae</taxon>
        <taxon>Streptophyta</taxon>
        <taxon>Embryophyta</taxon>
        <taxon>Tracheophyta</taxon>
        <taxon>Spermatophyta</taxon>
        <taxon>Magnoliopsida</taxon>
        <taxon>Liliopsida</taxon>
        <taxon>Poales</taxon>
        <taxon>Poaceae</taxon>
        <taxon>PACMAD clade</taxon>
        <taxon>Panicoideae</taxon>
        <taxon>Panicodae</taxon>
        <taxon>Paniceae</taxon>
        <taxon>Cenchrinae</taxon>
        <taxon>Setaria</taxon>
    </lineage>
</organism>
<dbReference type="HOGENOM" id="CLU_2965363_0_0_1"/>
<reference evidence="2" key="1">
    <citation type="journal article" date="2012" name="Nat. Biotechnol.">
        <title>Reference genome sequence of the model plant Setaria.</title>
        <authorList>
            <person name="Bennetzen J.L."/>
            <person name="Schmutz J."/>
            <person name="Wang H."/>
            <person name="Percifield R."/>
            <person name="Hawkins J."/>
            <person name="Pontaroli A.C."/>
            <person name="Estep M."/>
            <person name="Feng L."/>
            <person name="Vaughn J.N."/>
            <person name="Grimwood J."/>
            <person name="Jenkins J."/>
            <person name="Barry K."/>
            <person name="Lindquist E."/>
            <person name="Hellsten U."/>
            <person name="Deshpande S."/>
            <person name="Wang X."/>
            <person name="Wu X."/>
            <person name="Mitros T."/>
            <person name="Triplett J."/>
            <person name="Yang X."/>
            <person name="Ye C.Y."/>
            <person name="Mauro-Herrera M."/>
            <person name="Wang L."/>
            <person name="Li P."/>
            <person name="Sharma M."/>
            <person name="Sharma R."/>
            <person name="Ronald P.C."/>
            <person name="Panaud O."/>
            <person name="Kellogg E.A."/>
            <person name="Brutnell T.P."/>
            <person name="Doust A.N."/>
            <person name="Tuskan G.A."/>
            <person name="Rokhsar D."/>
            <person name="Devos K.M."/>
        </authorList>
    </citation>
    <scope>NUCLEOTIDE SEQUENCE [LARGE SCALE GENOMIC DNA]</scope>
    <source>
        <strain evidence="2">cv. Yugu1</strain>
    </source>
</reference>
<evidence type="ECO:0000313" key="1">
    <source>
        <dbReference type="EnsemblPlants" id="KQK92472"/>
    </source>
</evidence>
<reference evidence="1" key="2">
    <citation type="submission" date="2018-08" db="UniProtKB">
        <authorList>
            <consortium name="EnsemblPlants"/>
        </authorList>
    </citation>
    <scope>IDENTIFICATION</scope>
    <source>
        <strain evidence="1">Yugu1</strain>
    </source>
</reference>
<sequence length="59" mass="6229">MNREPLPCADAKHGATGVATKRLTIISRSIMQPTNAIAGDRGMLVCVRSPVSRSCFATA</sequence>
<accession>K4AHU3</accession>
<protein>
    <submittedName>
        <fullName evidence="1">Uncharacterized protein</fullName>
    </submittedName>
</protein>
<dbReference type="AlphaFoldDB" id="K4AHU3"/>
<keyword evidence="2" id="KW-1185">Reference proteome</keyword>
<proteinExistence type="predicted"/>
<dbReference type="Proteomes" id="UP000004995">
    <property type="component" value="Unassembled WGS sequence"/>
</dbReference>